<feature type="domain" description="NADH:quinone oxidoreductase/Mrp antiporter transmembrane" evidence="7">
    <location>
        <begin position="124"/>
        <end position="416"/>
    </location>
</feature>
<feature type="transmembrane region" description="Helical" evidence="5">
    <location>
        <begin position="105"/>
        <end position="122"/>
    </location>
</feature>
<dbReference type="HAMAP" id="MF_00445">
    <property type="entry name" value="NDH1_NuoN_1"/>
    <property type="match status" value="1"/>
</dbReference>
<feature type="transmembrane region" description="Helical" evidence="5">
    <location>
        <begin position="299"/>
        <end position="318"/>
    </location>
</feature>
<feature type="transmembrane region" description="Helical" evidence="5">
    <location>
        <begin position="128"/>
        <end position="147"/>
    </location>
</feature>
<evidence type="ECO:0000256" key="4">
    <source>
        <dbReference type="ARBA" id="ARBA00023136"/>
    </source>
</evidence>
<dbReference type="GO" id="GO:0012505">
    <property type="term" value="C:endomembrane system"/>
    <property type="evidence" value="ECO:0007669"/>
    <property type="project" value="UniProtKB-SubCell"/>
</dbReference>
<evidence type="ECO:0000256" key="1">
    <source>
        <dbReference type="ARBA" id="ARBA00004127"/>
    </source>
</evidence>
<sequence length="480" mass="52571">MLSWNDILILLPEIYLVAAVCVLLLMDAFIREEQRNATHWLAIAITAITGFLVVTGQPPHALSAFGGMFIRDRVSEILSLFALISVLLVFVFSRPYLKDRKLWHGEFYVLTLFAVLGVMLLVSAGSLITVYLGLELLTLSSYALVAFNRDSRLSSEAAIKYFVLGALASGSLLYGMSMIYGATGTLDLAHLHAAAMQTDMPNLLRFGLIFMIVGIAFKLGAAPFHMWLPDVYQGAPTATVTFVASASKLAAFGMAYRLLSAFGPGDLLHQWQLMLAVLAVLSLVIGNLVAIVQTNIKRLLAYSTIAHMGYLLLGLVNASPSGYAAAMFYAISYALMSTVAFGVILAMSRAGFECEEIDDFKGLNERSRWMAFLMMLAMFSLAGVPPLFGFFAKLLILKAAIDAGMMWLAIVAIVAAIVGLYYYLRVVKVMYFDKPVEGVEIKPQNDMPMRWMLSLNALALLALGLYWGPLFSWCQQAFAG</sequence>
<keyword evidence="5" id="KW-0520">NAD</keyword>
<feature type="transmembrane region" description="Helical" evidence="5">
    <location>
        <begin position="159"/>
        <end position="183"/>
    </location>
</feature>
<comment type="catalytic activity">
    <reaction evidence="5">
        <text>a quinone + NADH + 5 H(+)(in) = a quinol + NAD(+) + 4 H(+)(out)</text>
        <dbReference type="Rhea" id="RHEA:57888"/>
        <dbReference type="ChEBI" id="CHEBI:15378"/>
        <dbReference type="ChEBI" id="CHEBI:24646"/>
        <dbReference type="ChEBI" id="CHEBI:57540"/>
        <dbReference type="ChEBI" id="CHEBI:57945"/>
        <dbReference type="ChEBI" id="CHEBI:132124"/>
    </reaction>
</comment>
<evidence type="ECO:0000256" key="2">
    <source>
        <dbReference type="ARBA" id="ARBA00022692"/>
    </source>
</evidence>
<evidence type="ECO:0000313" key="8">
    <source>
        <dbReference type="EMBL" id="NKZ37479.1"/>
    </source>
</evidence>
<dbReference type="InterPro" id="IPR010096">
    <property type="entry name" value="NADH-Q_OxRdtase_suN/2"/>
</dbReference>
<keyword evidence="8" id="KW-0560">Oxidoreductase</keyword>
<dbReference type="NCBIfam" id="TIGR01770">
    <property type="entry name" value="NDH_I_N"/>
    <property type="match status" value="1"/>
</dbReference>
<dbReference type="EMBL" id="JAAZQD010000001">
    <property type="protein sequence ID" value="NKZ37479.1"/>
    <property type="molecule type" value="Genomic_DNA"/>
</dbReference>
<keyword evidence="5" id="KW-1278">Translocase</keyword>
<dbReference type="GO" id="GO:0042773">
    <property type="term" value="P:ATP synthesis coupled electron transport"/>
    <property type="evidence" value="ECO:0007669"/>
    <property type="project" value="InterPro"/>
</dbReference>
<feature type="transmembrane region" description="Helical" evidence="5">
    <location>
        <begin position="271"/>
        <end position="292"/>
    </location>
</feature>
<proteinExistence type="inferred from homology"/>
<dbReference type="GO" id="GO:0005886">
    <property type="term" value="C:plasma membrane"/>
    <property type="evidence" value="ECO:0007669"/>
    <property type="project" value="UniProtKB-SubCell"/>
</dbReference>
<dbReference type="NCBIfam" id="NF004442">
    <property type="entry name" value="PRK05777.1-5"/>
    <property type="match status" value="1"/>
</dbReference>
<feature type="transmembrane region" description="Helical" evidence="5">
    <location>
        <begin position="324"/>
        <end position="348"/>
    </location>
</feature>
<comment type="subcellular location">
    <subcellularLocation>
        <location evidence="5">Cell membrane</location>
        <topology evidence="5">Multi-pass membrane protein</topology>
    </subcellularLocation>
    <subcellularLocation>
        <location evidence="1">Endomembrane system</location>
        <topology evidence="1">Multi-pass membrane protein</topology>
    </subcellularLocation>
    <subcellularLocation>
        <location evidence="6">Membrane</location>
        <topology evidence="6">Multi-pass membrane protein</topology>
    </subcellularLocation>
</comment>
<feature type="transmembrane region" description="Helical" evidence="5">
    <location>
        <begin position="404"/>
        <end position="424"/>
    </location>
</feature>
<organism evidence="8 9">
    <name type="scientific">Oleiagrimonas citrea</name>
    <dbReference type="NCBI Taxonomy" id="1665687"/>
    <lineage>
        <taxon>Bacteria</taxon>
        <taxon>Pseudomonadati</taxon>
        <taxon>Pseudomonadota</taxon>
        <taxon>Gammaproteobacteria</taxon>
        <taxon>Lysobacterales</taxon>
        <taxon>Rhodanobacteraceae</taxon>
        <taxon>Oleiagrimonas</taxon>
    </lineage>
</organism>
<keyword evidence="2 5" id="KW-0812">Transmembrane</keyword>
<feature type="transmembrane region" description="Helical" evidence="5">
    <location>
        <begin position="74"/>
        <end position="93"/>
    </location>
</feature>
<dbReference type="GO" id="GO:0048038">
    <property type="term" value="F:quinone binding"/>
    <property type="evidence" value="ECO:0007669"/>
    <property type="project" value="UniProtKB-KW"/>
</dbReference>
<keyword evidence="4 5" id="KW-0472">Membrane</keyword>
<dbReference type="AlphaFoldDB" id="A0A846ZIS8"/>
<feature type="transmembrane region" description="Helical" evidence="5">
    <location>
        <begin position="240"/>
        <end position="259"/>
    </location>
</feature>
<evidence type="ECO:0000313" key="9">
    <source>
        <dbReference type="Proteomes" id="UP000541636"/>
    </source>
</evidence>
<comment type="similarity">
    <text evidence="5">Belongs to the complex I subunit 2 family.</text>
</comment>
<keyword evidence="5" id="KW-0830">Ubiquinone</keyword>
<evidence type="ECO:0000259" key="7">
    <source>
        <dbReference type="Pfam" id="PF00361"/>
    </source>
</evidence>
<gene>
    <name evidence="5 8" type="primary">nuoN</name>
    <name evidence="8" type="ORF">HF690_00755</name>
</gene>
<dbReference type="InterPro" id="IPR001750">
    <property type="entry name" value="ND/Mrp_TM"/>
</dbReference>
<comment type="function">
    <text evidence="5">NDH-1 shuttles electrons from NADH, via FMN and iron-sulfur (Fe-S) centers, to quinones in the respiratory chain. The immediate electron acceptor for the enzyme in this species is believed to be ubiquinone. Couples the redox reaction to proton translocation (for every two electrons transferred, four hydrogen ions are translocated across the cytoplasmic membrane), and thus conserves the redox energy in a proton gradient.</text>
</comment>
<evidence type="ECO:0000256" key="3">
    <source>
        <dbReference type="ARBA" id="ARBA00022989"/>
    </source>
</evidence>
<feature type="transmembrane region" description="Helical" evidence="5">
    <location>
        <begin position="451"/>
        <end position="468"/>
    </location>
</feature>
<feature type="transmembrane region" description="Helical" evidence="5">
    <location>
        <begin position="203"/>
        <end position="228"/>
    </location>
</feature>
<dbReference type="EC" id="7.1.1.-" evidence="5"/>
<accession>A0A846ZIS8</accession>
<evidence type="ECO:0000256" key="5">
    <source>
        <dbReference type="HAMAP-Rule" id="MF_00445"/>
    </source>
</evidence>
<comment type="caution">
    <text evidence="8">The sequence shown here is derived from an EMBL/GenBank/DDBJ whole genome shotgun (WGS) entry which is preliminary data.</text>
</comment>
<feature type="transmembrane region" description="Helical" evidence="5">
    <location>
        <begin position="37"/>
        <end position="54"/>
    </location>
</feature>
<dbReference type="PANTHER" id="PTHR22773">
    <property type="entry name" value="NADH DEHYDROGENASE"/>
    <property type="match status" value="1"/>
</dbReference>
<protein>
    <recommendedName>
        <fullName evidence="5">NADH-quinone oxidoreductase subunit N</fullName>
        <ecNumber evidence="5">7.1.1.-</ecNumber>
    </recommendedName>
    <alternativeName>
        <fullName evidence="5">NADH dehydrogenase I subunit N</fullName>
    </alternativeName>
    <alternativeName>
        <fullName evidence="5">NDH-1 subunit N</fullName>
    </alternativeName>
</protein>
<keyword evidence="9" id="KW-1185">Reference proteome</keyword>
<name>A0A846ZIS8_9GAMM</name>
<keyword evidence="5" id="KW-0874">Quinone</keyword>
<feature type="transmembrane region" description="Helical" evidence="5">
    <location>
        <begin position="369"/>
        <end position="392"/>
    </location>
</feature>
<dbReference type="Proteomes" id="UP000541636">
    <property type="component" value="Unassembled WGS sequence"/>
</dbReference>
<evidence type="ECO:0000256" key="6">
    <source>
        <dbReference type="RuleBase" id="RU000320"/>
    </source>
</evidence>
<dbReference type="PRINTS" id="PR01434">
    <property type="entry name" value="NADHDHGNASE5"/>
</dbReference>
<dbReference type="GO" id="GO:0008137">
    <property type="term" value="F:NADH dehydrogenase (ubiquinone) activity"/>
    <property type="evidence" value="ECO:0007669"/>
    <property type="project" value="InterPro"/>
</dbReference>
<reference evidence="8 9" key="1">
    <citation type="journal article" date="2017" name="Int. J. Syst. Evol. Microbiol.">
        <title>Oleiagrimonas citrea sp. nov., a marine bacterium isolated from tidal flat sediment and emended description of the genus Oleiagrimonas Fang et al. 2015 and Oleiagrimonas soli.</title>
        <authorList>
            <person name="Yang S.H."/>
            <person name="Seo H.S."/>
            <person name="Seong C.N."/>
            <person name="Kwon K.K."/>
        </authorList>
    </citation>
    <scope>NUCLEOTIDE SEQUENCE [LARGE SCALE GENOMIC DNA]</scope>
    <source>
        <strain evidence="8 9">MEBiC09124</strain>
    </source>
</reference>
<dbReference type="Pfam" id="PF00361">
    <property type="entry name" value="Proton_antipo_M"/>
    <property type="match status" value="1"/>
</dbReference>
<keyword evidence="5" id="KW-0813">Transport</keyword>
<comment type="subunit">
    <text evidence="5">NDH-1 is composed of 14 different subunits. Subunits NuoA, H, J, K, L, M, N constitute the membrane sector of the complex.</text>
</comment>
<dbReference type="RefSeq" id="WP_168608113.1">
    <property type="nucleotide sequence ID" value="NZ_JAAZQD010000001.1"/>
</dbReference>
<keyword evidence="3 5" id="KW-1133">Transmembrane helix</keyword>
<keyword evidence="5" id="KW-1003">Cell membrane</keyword>
<dbReference type="GO" id="GO:0050136">
    <property type="term" value="F:NADH dehydrogenase (quinone) (non-electrogenic) activity"/>
    <property type="evidence" value="ECO:0007669"/>
    <property type="project" value="UniProtKB-UniRule"/>
</dbReference>
<feature type="transmembrane region" description="Helical" evidence="5">
    <location>
        <begin position="6"/>
        <end position="25"/>
    </location>
</feature>